<dbReference type="EMBL" id="JAUKUD010000001">
    <property type="protein sequence ID" value="KAK0753396.1"/>
    <property type="molecule type" value="Genomic_DNA"/>
</dbReference>
<protein>
    <recommendedName>
        <fullName evidence="4">AMP-activated protein kinase glycogen-binding domain-containing protein</fullName>
    </recommendedName>
</protein>
<accession>A0AA40F9V1</accession>
<comment type="caution">
    <text evidence="2">The sequence shown here is derived from an EMBL/GenBank/DDBJ whole genome shotgun (WGS) entry which is preliminary data.</text>
</comment>
<dbReference type="SUPFAM" id="SSF81296">
    <property type="entry name" value="E set domains"/>
    <property type="match status" value="1"/>
</dbReference>
<dbReference type="Proteomes" id="UP001172155">
    <property type="component" value="Unassembled WGS sequence"/>
</dbReference>
<evidence type="ECO:0000313" key="2">
    <source>
        <dbReference type="EMBL" id="KAK0753396.1"/>
    </source>
</evidence>
<feature type="compositionally biased region" description="Polar residues" evidence="1">
    <location>
        <begin position="491"/>
        <end position="507"/>
    </location>
</feature>
<feature type="region of interest" description="Disordered" evidence="1">
    <location>
        <begin position="479"/>
        <end position="539"/>
    </location>
</feature>
<dbReference type="AlphaFoldDB" id="A0AA40F9V1"/>
<reference evidence="2" key="1">
    <citation type="submission" date="2023-06" db="EMBL/GenBank/DDBJ databases">
        <title>Genome-scale phylogeny and comparative genomics of the fungal order Sordariales.</title>
        <authorList>
            <consortium name="Lawrence Berkeley National Laboratory"/>
            <person name="Hensen N."/>
            <person name="Bonometti L."/>
            <person name="Westerberg I."/>
            <person name="Brannstrom I.O."/>
            <person name="Guillou S."/>
            <person name="Cros-Aarteil S."/>
            <person name="Calhoun S."/>
            <person name="Haridas S."/>
            <person name="Kuo A."/>
            <person name="Mondo S."/>
            <person name="Pangilinan J."/>
            <person name="Riley R."/>
            <person name="LaButti K."/>
            <person name="Andreopoulos B."/>
            <person name="Lipzen A."/>
            <person name="Chen C."/>
            <person name="Yanf M."/>
            <person name="Daum C."/>
            <person name="Ng V."/>
            <person name="Clum A."/>
            <person name="Steindorff A."/>
            <person name="Ohm R."/>
            <person name="Martin F."/>
            <person name="Silar P."/>
            <person name="Natvig D."/>
            <person name="Lalanne C."/>
            <person name="Gautier V."/>
            <person name="Ament-velasquez S.L."/>
            <person name="Kruys A."/>
            <person name="Hutchinson M.I."/>
            <person name="Powell A.J."/>
            <person name="Barry K."/>
            <person name="Miller A.N."/>
            <person name="Grigoriev I.V."/>
            <person name="Debuchy R."/>
            <person name="Gladieux P."/>
            <person name="Thoren M.H."/>
            <person name="Johannesson H."/>
        </authorList>
    </citation>
    <scope>NUCLEOTIDE SEQUENCE</scope>
    <source>
        <strain evidence="2">SMH3187-1</strain>
    </source>
</reference>
<dbReference type="Gene3D" id="2.60.40.10">
    <property type="entry name" value="Immunoglobulins"/>
    <property type="match status" value="1"/>
</dbReference>
<gene>
    <name evidence="2" type="ORF">B0T18DRAFT_396680</name>
</gene>
<feature type="region of interest" description="Disordered" evidence="1">
    <location>
        <begin position="15"/>
        <end position="55"/>
    </location>
</feature>
<sequence length="684" mass="74228">MASSKVSAAITYEKPGTQPPMYVAGTFSDPPWEAHEMDYDTDDKGEHTFSQKVEGEPGSKIQYKFRVGPGNWWVLHEGMPTVTDINGNTNHELEIPHPEQQAPGKEALGKKVHEEEALQKEAHEEDVPEKLSNPFAVPSKRDKKANDDDASDDDTISPKTARFGADRANYISPHLEGPSPPTCARVTALAAEAAIADEVADSAALINAEKPETPVPDDVAGQIGYRRMSSTPIHEVANTAAEVADSARELDKAEPVIEFEIWPDSASARGGQIDDFFGYDEEVVEQAPPLFAHECIGMYDDGDDVDERDVEERDFQREVETHDQTEVDHDSVDLNDPTLERFPSNRDEIIDAVRKLETGLEEDQPSFECVPLSPVFQTSRRGSEDPVADLLLTPTPVSPIIPRINKRLDLSRSPRLSASSNHPSMASLHSISEAEEPTPGVETRISPVVLLSTPLSRSPFEPPGSDEDEGVSLKENKAIKTKAENGDIPSTGYSLQDQSSKSLSGTGETEAVPANAFAKDVTAPMEVPEAREPTPQGSPRIVIETAESVEASIERRTLSGENGQGNAAGPKMNAAGDDVHGQAVTTSADPGNASPHGGPSQLRKRDAPQIERSGTPISVHSAAIPVAKESGWFRAFFRLLFVDWIGGFISKLCGNRRHTLMTAGTAVVIMGVGWWKLRPGTEWR</sequence>
<feature type="compositionally biased region" description="Polar residues" evidence="1">
    <location>
        <begin position="414"/>
        <end position="430"/>
    </location>
</feature>
<evidence type="ECO:0008006" key="4">
    <source>
        <dbReference type="Google" id="ProtNLM"/>
    </source>
</evidence>
<dbReference type="InterPro" id="IPR014756">
    <property type="entry name" value="Ig_E-set"/>
</dbReference>
<evidence type="ECO:0000313" key="3">
    <source>
        <dbReference type="Proteomes" id="UP001172155"/>
    </source>
</evidence>
<evidence type="ECO:0000256" key="1">
    <source>
        <dbReference type="SAM" id="MobiDB-lite"/>
    </source>
</evidence>
<name>A0AA40F9V1_9PEZI</name>
<dbReference type="CDD" id="cd02859">
    <property type="entry name" value="E_set_AMPKbeta_like_N"/>
    <property type="match status" value="1"/>
</dbReference>
<feature type="compositionally biased region" description="Basic and acidic residues" evidence="1">
    <location>
        <begin position="107"/>
        <end position="129"/>
    </location>
</feature>
<feature type="region of interest" description="Disordered" evidence="1">
    <location>
        <begin position="556"/>
        <end position="609"/>
    </location>
</feature>
<organism evidence="2 3">
    <name type="scientific">Schizothecium vesticola</name>
    <dbReference type="NCBI Taxonomy" id="314040"/>
    <lineage>
        <taxon>Eukaryota</taxon>
        <taxon>Fungi</taxon>
        <taxon>Dikarya</taxon>
        <taxon>Ascomycota</taxon>
        <taxon>Pezizomycotina</taxon>
        <taxon>Sordariomycetes</taxon>
        <taxon>Sordariomycetidae</taxon>
        <taxon>Sordariales</taxon>
        <taxon>Schizotheciaceae</taxon>
        <taxon>Schizothecium</taxon>
    </lineage>
</organism>
<feature type="region of interest" description="Disordered" evidence="1">
    <location>
        <begin position="86"/>
        <end position="165"/>
    </location>
</feature>
<dbReference type="InterPro" id="IPR013783">
    <property type="entry name" value="Ig-like_fold"/>
</dbReference>
<keyword evidence="3" id="KW-1185">Reference proteome</keyword>
<feature type="compositionally biased region" description="Basic and acidic residues" evidence="1">
    <location>
        <begin position="32"/>
        <end position="55"/>
    </location>
</feature>
<feature type="region of interest" description="Disordered" evidence="1">
    <location>
        <begin position="412"/>
        <end position="441"/>
    </location>
</feature>
<proteinExistence type="predicted"/>